<name>A0A414SB41_MEDGN</name>
<dbReference type="SUPFAM" id="SSF51726">
    <property type="entry name" value="UROD/MetE-like"/>
    <property type="match status" value="1"/>
</dbReference>
<dbReference type="GO" id="GO:0004853">
    <property type="term" value="F:uroporphyrinogen decarboxylase activity"/>
    <property type="evidence" value="ECO:0007669"/>
    <property type="project" value="InterPro"/>
</dbReference>
<dbReference type="Pfam" id="PF01208">
    <property type="entry name" value="URO-D"/>
    <property type="match status" value="1"/>
</dbReference>
<dbReference type="Gene3D" id="3.20.20.210">
    <property type="match status" value="1"/>
</dbReference>
<gene>
    <name evidence="4" type="ORF">DW270_13575</name>
    <name evidence="3" type="ORF">G4958_08685</name>
    <name evidence="2" type="ORF">LIQ10_07055</name>
</gene>
<proteinExistence type="predicted"/>
<comment type="caution">
    <text evidence="4">The sequence shown here is derived from an EMBL/GenBank/DDBJ whole genome shotgun (WGS) entry which is preliminary data.</text>
</comment>
<dbReference type="Proteomes" id="UP000285697">
    <property type="component" value="Unassembled WGS sequence"/>
</dbReference>
<protein>
    <recommendedName>
        <fullName evidence="1">Uroporphyrinogen decarboxylase (URO-D) domain-containing protein</fullName>
    </recommendedName>
</protein>
<reference evidence="3" key="2">
    <citation type="journal article" date="2020" name="Cell Host Microbe">
        <title>Functional and Genomic Variation between Human-Derived Isolates of Lachnospiraceae Reveals Inter- and Intra-Species Diversity.</title>
        <authorList>
            <person name="Sorbara M.T."/>
            <person name="Littmann E.R."/>
            <person name="Fontana E."/>
            <person name="Moody T.U."/>
            <person name="Kohout C.E."/>
            <person name="Gjonbalaj M."/>
            <person name="Eaton V."/>
            <person name="Seok R."/>
            <person name="Leiner I.M."/>
            <person name="Pamer E.G."/>
        </authorList>
    </citation>
    <scope>NUCLEOTIDE SEQUENCE</scope>
    <source>
        <strain evidence="3">MSK.22.53</strain>
    </source>
</reference>
<evidence type="ECO:0000313" key="5">
    <source>
        <dbReference type="Proteomes" id="UP000285697"/>
    </source>
</evidence>
<dbReference type="PANTHER" id="PTHR47099:SF1">
    <property type="entry name" value="METHYLCOBAMIDE:COM METHYLTRANSFERASE MTBA"/>
    <property type="match status" value="1"/>
</dbReference>
<dbReference type="InterPro" id="IPR038071">
    <property type="entry name" value="UROD/MetE-like_sf"/>
</dbReference>
<dbReference type="Proteomes" id="UP001297422">
    <property type="component" value="Unassembled WGS sequence"/>
</dbReference>
<dbReference type="InterPro" id="IPR052024">
    <property type="entry name" value="Methanogen_methyltrans"/>
</dbReference>
<dbReference type="InterPro" id="IPR000257">
    <property type="entry name" value="Uroporphyrinogen_deCOase"/>
</dbReference>
<dbReference type="Proteomes" id="UP001296643">
    <property type="component" value="Unassembled WGS sequence"/>
</dbReference>
<feature type="domain" description="Uroporphyrinogen decarboxylase (URO-D)" evidence="1">
    <location>
        <begin position="74"/>
        <end position="313"/>
    </location>
</feature>
<reference evidence="2" key="4">
    <citation type="submission" date="2021-10" db="EMBL/GenBank/DDBJ databases">
        <title>Collection of gut derived symbiotic bacterial strains cultured from healthy donors.</title>
        <authorList>
            <person name="Lin H."/>
            <person name="Littmann E."/>
            <person name="Claire K."/>
            <person name="Pamer E."/>
        </authorList>
    </citation>
    <scope>NUCLEOTIDE SEQUENCE</scope>
    <source>
        <strain evidence="2">MSK.23.4</strain>
    </source>
</reference>
<dbReference type="EMBL" id="QRIA01000023">
    <property type="protein sequence ID" value="RHG16258.1"/>
    <property type="molecule type" value="Genomic_DNA"/>
</dbReference>
<evidence type="ECO:0000259" key="1">
    <source>
        <dbReference type="Pfam" id="PF01208"/>
    </source>
</evidence>
<reference evidence="3" key="3">
    <citation type="submission" date="2020-02" db="EMBL/GenBank/DDBJ databases">
        <authorList>
            <person name="Littmann E."/>
            <person name="Sorbara M."/>
        </authorList>
    </citation>
    <scope>NUCLEOTIDE SEQUENCE</scope>
    <source>
        <strain evidence="3">MSK.22.53</strain>
    </source>
</reference>
<dbReference type="RefSeq" id="WP_118263243.1">
    <property type="nucleotide sequence ID" value="NZ_JAAIMT010000006.1"/>
</dbReference>
<evidence type="ECO:0000313" key="2">
    <source>
        <dbReference type="EMBL" id="MCB5493500.1"/>
    </source>
</evidence>
<sequence>MQYDITFHPSWWHKNVGICFSQEFFDDPGYRMECDIKMRKALYERFGAYGIGEKDPKKRPLLGTNLLAAGYLYSELMGCEILYKEDNSPQVICRELDEEEIEEIPCVDLSKSEVWNRTKQQIIDLQEEFGHVETYVNLMGIQNIAMDLMGQNVLMAYYSAPDEVQELFRKITDLTIAVGKEFRKCSVYNSAGVTAIVQKTQPECYLTSNCSVEMISNELYEEFLLEHDQRLADTFGHFGVHHCGGTMEHVVDGYAKIRGLTFAEVGAGSDLKTVREKLPHIWLNARFSPVELGKATESEICSKVEALAKDGCVEEGKLSVSCVGIDADVTDTQIEYFLKACSRIEK</sequence>
<dbReference type="PANTHER" id="PTHR47099">
    <property type="entry name" value="METHYLCOBAMIDE:COM METHYLTRANSFERASE MTBA"/>
    <property type="match status" value="1"/>
</dbReference>
<reference evidence="4 5" key="1">
    <citation type="submission" date="2018-08" db="EMBL/GenBank/DDBJ databases">
        <title>A genome reference for cultivated species of the human gut microbiota.</title>
        <authorList>
            <person name="Zou Y."/>
            <person name="Xue W."/>
            <person name="Luo G."/>
        </authorList>
    </citation>
    <scope>NUCLEOTIDE SEQUENCE [LARGE SCALE GENOMIC DNA]</scope>
    <source>
        <strain evidence="4 5">AM22-7AC</strain>
    </source>
</reference>
<dbReference type="GO" id="GO:0006779">
    <property type="term" value="P:porphyrin-containing compound biosynthetic process"/>
    <property type="evidence" value="ECO:0007669"/>
    <property type="project" value="InterPro"/>
</dbReference>
<evidence type="ECO:0000313" key="4">
    <source>
        <dbReference type="EMBL" id="RHG16258.1"/>
    </source>
</evidence>
<dbReference type="AlphaFoldDB" id="A0A414SB41"/>
<dbReference type="EMBL" id="JAAIRM010000013">
    <property type="protein sequence ID" value="NSI19420.1"/>
    <property type="molecule type" value="Genomic_DNA"/>
</dbReference>
<evidence type="ECO:0000313" key="3">
    <source>
        <dbReference type="EMBL" id="NSI19420.1"/>
    </source>
</evidence>
<organism evidence="4 5">
    <name type="scientific">Mediterraneibacter gnavus</name>
    <name type="common">Ruminococcus gnavus</name>
    <dbReference type="NCBI Taxonomy" id="33038"/>
    <lineage>
        <taxon>Bacteria</taxon>
        <taxon>Bacillati</taxon>
        <taxon>Bacillota</taxon>
        <taxon>Clostridia</taxon>
        <taxon>Lachnospirales</taxon>
        <taxon>Lachnospiraceae</taxon>
        <taxon>Mediterraneibacter</taxon>
    </lineage>
</organism>
<accession>A0A414SB41</accession>
<dbReference type="EMBL" id="JAJBNC010000009">
    <property type="protein sequence ID" value="MCB5493500.1"/>
    <property type="molecule type" value="Genomic_DNA"/>
</dbReference>